<feature type="domain" description="Gamma-glutamylcyclotransferase AIG2-like" evidence="2">
    <location>
        <begin position="6"/>
        <end position="120"/>
    </location>
</feature>
<name>A0AAU6VZP5_9VIRU</name>
<proteinExistence type="inferred from homology"/>
<reference evidence="3" key="1">
    <citation type="journal article" date="2024" name="J. Gen. Virol.">
        <title>Novel phages of Pseudomonas syringae unveil numerous potential auxiliary metabolic genes.</title>
        <authorList>
            <person name="Feltin C."/>
            <person name="Garneau J.R."/>
            <person name="Morris C.E."/>
            <person name="Berard A."/>
            <person name="Torres-Barcelo C."/>
        </authorList>
    </citation>
    <scope>NUCLEOTIDE SEQUENCE</scope>
</reference>
<evidence type="ECO:0000313" key="3">
    <source>
        <dbReference type="EMBL" id="XAI69847.1"/>
    </source>
</evidence>
<dbReference type="Gene3D" id="3.10.490.10">
    <property type="entry name" value="Gamma-glutamyl cyclotransferase-like"/>
    <property type="match status" value="1"/>
</dbReference>
<gene>
    <name evidence="3" type="ORF">Lyrsu03_00049</name>
</gene>
<accession>A0AAU6VZP5</accession>
<dbReference type="InterPro" id="IPR013024">
    <property type="entry name" value="GGCT-like"/>
</dbReference>
<dbReference type="PANTHER" id="PTHR12510:SF4">
    <property type="entry name" value="GAMMA-GLUTAMYLAMINECYCLOTRANSFERASE"/>
    <property type="match status" value="1"/>
</dbReference>
<dbReference type="InterPro" id="IPR039126">
    <property type="entry name" value="GGACT"/>
</dbReference>
<sequence length="127" mass="14157">MSNAVVAVYGSLRQGMGNHRLLENAEFLCRTVTSEPYAMYSLGGFPKVALNGEKMAPIVVELYSCDEATMARLDRLEGYYGEGQRNFYDRSTIQTECGKDALIYHIEGAASNPVESGDWVQYRTANR</sequence>
<dbReference type="GO" id="GO:0061929">
    <property type="term" value="F:gamma-glutamylaminecyclotransferase activity"/>
    <property type="evidence" value="ECO:0007669"/>
    <property type="project" value="InterPro"/>
</dbReference>
<dbReference type="EMBL" id="PP179314">
    <property type="protein sequence ID" value="XAI69847.1"/>
    <property type="molecule type" value="Genomic_DNA"/>
</dbReference>
<comment type="similarity">
    <text evidence="1">Belongs to the gamma-glutamylcyclotransferase family.</text>
</comment>
<dbReference type="InterPro" id="IPR009288">
    <property type="entry name" value="AIG2-like_dom"/>
</dbReference>
<dbReference type="Pfam" id="PF06094">
    <property type="entry name" value="GGACT"/>
    <property type="match status" value="1"/>
</dbReference>
<evidence type="ECO:0000256" key="1">
    <source>
        <dbReference type="ARBA" id="ARBA00008861"/>
    </source>
</evidence>
<protein>
    <submittedName>
        <fullName evidence="3">Gamma-glutamyl cyclotransferase</fullName>
    </submittedName>
</protein>
<dbReference type="SUPFAM" id="SSF110857">
    <property type="entry name" value="Gamma-glutamyl cyclotransferase-like"/>
    <property type="match status" value="1"/>
</dbReference>
<organism evidence="3">
    <name type="scientific">Pseudomonas phage Lyrsu03</name>
    <dbReference type="NCBI Taxonomy" id="3138537"/>
    <lineage>
        <taxon>Viruses</taxon>
    </lineage>
</organism>
<dbReference type="InterPro" id="IPR036568">
    <property type="entry name" value="GGCT-like_sf"/>
</dbReference>
<dbReference type="CDD" id="cd06661">
    <property type="entry name" value="GGCT_like"/>
    <property type="match status" value="1"/>
</dbReference>
<evidence type="ECO:0000259" key="2">
    <source>
        <dbReference type="Pfam" id="PF06094"/>
    </source>
</evidence>
<dbReference type="PANTHER" id="PTHR12510">
    <property type="entry name" value="TROPONIN C-AKIN-1 PROTEIN"/>
    <property type="match status" value="1"/>
</dbReference>